<dbReference type="InterPro" id="IPR026444">
    <property type="entry name" value="Secre_tail"/>
</dbReference>
<reference evidence="3 4" key="1">
    <citation type="submission" date="2018-01" db="EMBL/GenBank/DDBJ databases">
        <title>A novel member of the phylum Bacteroidetes isolated from glacier ice.</title>
        <authorList>
            <person name="Liu Q."/>
            <person name="Xin Y.-H."/>
        </authorList>
    </citation>
    <scope>NUCLEOTIDE SEQUENCE [LARGE SCALE GENOMIC DNA]</scope>
    <source>
        <strain evidence="3 4">RB1R16</strain>
    </source>
</reference>
<accession>A0A2S7SUE7</accession>
<name>A0A2S7SUE7_9BACT</name>
<keyword evidence="1" id="KW-0732">Signal</keyword>
<feature type="domain" description="Secretion system C-terminal sorting" evidence="2">
    <location>
        <begin position="808"/>
        <end position="882"/>
    </location>
</feature>
<evidence type="ECO:0000313" key="4">
    <source>
        <dbReference type="Proteomes" id="UP000239872"/>
    </source>
</evidence>
<dbReference type="Proteomes" id="UP000239872">
    <property type="component" value="Unassembled WGS sequence"/>
</dbReference>
<gene>
    <name evidence="3" type="ORF">CJD36_016260</name>
</gene>
<keyword evidence="4" id="KW-1185">Reference proteome</keyword>
<feature type="signal peptide" evidence="1">
    <location>
        <begin position="1"/>
        <end position="26"/>
    </location>
</feature>
<evidence type="ECO:0000259" key="2">
    <source>
        <dbReference type="Pfam" id="PF18962"/>
    </source>
</evidence>
<feature type="chain" id="PRO_5015698157" description="Secretion system C-terminal sorting domain-containing protein" evidence="1">
    <location>
        <begin position="27"/>
        <end position="885"/>
    </location>
</feature>
<evidence type="ECO:0000313" key="3">
    <source>
        <dbReference type="EMBL" id="PQJ10241.1"/>
    </source>
</evidence>
<proteinExistence type="predicted"/>
<dbReference type="Pfam" id="PF18962">
    <property type="entry name" value="Por_Secre_tail"/>
    <property type="match status" value="1"/>
</dbReference>
<organism evidence="3 4">
    <name type="scientific">Flavipsychrobacter stenotrophus</name>
    <dbReference type="NCBI Taxonomy" id="2077091"/>
    <lineage>
        <taxon>Bacteria</taxon>
        <taxon>Pseudomonadati</taxon>
        <taxon>Bacteroidota</taxon>
        <taxon>Chitinophagia</taxon>
        <taxon>Chitinophagales</taxon>
        <taxon>Chitinophagaceae</taxon>
        <taxon>Flavipsychrobacter</taxon>
    </lineage>
</organism>
<sequence length="885" mass="92200">MTKIKYLLTSLTLICLSMANVVSTRAQDTYIPVGNYKLYNTATGTTTPFPSSPATYNYAIDQEEQPVFNSAGYLMFGILNNIGTSGFVVGYPNISGSLTGPLPQLFPIPGNCKKYYALSVQYPTGATSPYGNIVTISTIDASTVTTNPATTGYPSAGAPQIVASASTLGYSTVVAPLNSDGTRFIYVLKGTMGFAATSSALLRYAISYTGVISGPITISSSIPTVATTPHISPDGATIAYFNNTGKFTTCNTTTGAFTAYVGMMAPVTTPIGRPTGIYQRCGVVQVTLKSSRRWYANNGTDFGYYVENTAGSFTPISASNAINCTMALGKDGKIYFGQFDATMTDVNLDYYIPSPAGFGTFGYTGSNLNDPGYAFTNQVYSVNSHVEGEDIDLAFTTPTSTNFNINGITSTATSPTNITLCNGATALLLNPSISGAFTNYTITVEKGNFTTVFNPLGGAGTQTYTKVASSFPSTDLLTVLPFLSGYTGCIRVTVTTGACATPVKELFNIVSGVSVTGLNFTVGGQTQTLAAPADVWQCAGSTAIVLAPSIAPAGVSSVTGYTITVEKGSYSGGFIPAGTSATQYTPGALPSSVNLYTLFPAYLASPVNCIKVTLTVNGLCNTASTFQLFDVKSATAAVDFLVNGPSSCGTFQPRNLTPTFTTFTSPVTTPPCIIGWLGAGSCGLAGSTASATGGFSSYNVTIDEYDATGTTFIANVANSTTAASSLPAIFTFNSLTTTPGWFSINYGTIKNNNAFKATVSITAAYCGVVSAYTWFKIIDGGPAWSAGNFFKTNSGGVASAESGDELTVYPIPTDGTLNFEWASAGDNDAQIEITDMVGKVINQTTVHELQGSNKQTVDVSSLPSGMYIYKFSGENGTKTGKFQKL</sequence>
<protein>
    <recommendedName>
        <fullName evidence="2">Secretion system C-terminal sorting domain-containing protein</fullName>
    </recommendedName>
</protein>
<evidence type="ECO:0000256" key="1">
    <source>
        <dbReference type="SAM" id="SignalP"/>
    </source>
</evidence>
<comment type="caution">
    <text evidence="3">The sequence shown here is derived from an EMBL/GenBank/DDBJ whole genome shotgun (WGS) entry which is preliminary data.</text>
</comment>
<dbReference type="AlphaFoldDB" id="A0A2S7SUE7"/>
<dbReference type="NCBIfam" id="TIGR04183">
    <property type="entry name" value="Por_Secre_tail"/>
    <property type="match status" value="1"/>
</dbReference>
<dbReference type="EMBL" id="PPSL01000004">
    <property type="protein sequence ID" value="PQJ10241.1"/>
    <property type="molecule type" value="Genomic_DNA"/>
</dbReference>